<dbReference type="STRING" id="438753.AZC_1217"/>
<dbReference type="PANTHER" id="PTHR43071">
    <property type="entry name" value="2-AMINO-4-HYDROXY-6-HYDROXYMETHYLDIHYDROPTERIDINE PYROPHOSPHOKINASE"/>
    <property type="match status" value="1"/>
</dbReference>
<evidence type="ECO:0000256" key="11">
    <source>
        <dbReference type="ARBA" id="ARBA00029766"/>
    </source>
</evidence>
<dbReference type="InterPro" id="IPR000550">
    <property type="entry name" value="Hppk"/>
</dbReference>
<reference evidence="14 15" key="6">
    <citation type="journal article" date="2011" name="Appl. Environ. Microbiol.">
        <title>Involvement of the azorhizobial chromosome partition gene (parA) in the onset of bacteroid differentiation during Sesbania rostrata stem nodule development.</title>
        <authorList>
            <person name="Liu CT."/>
            <person name="Lee KB."/>
            <person name="Wang YS."/>
            <person name="Peng MH."/>
            <person name="Lee KT."/>
            <person name="Suzuki S."/>
            <person name="Suzuki T."/>
            <person name="Oyaizu H."/>
        </authorList>
    </citation>
    <scope>NUCLEOTIDE SEQUENCE [LARGE SCALE GENOMIC DNA]</scope>
    <source>
        <strain evidence="15">ATCC 43989 / DSM 5975 / JCM 20966 / LMG 6465 / NBRC 14845 / NCIMB 13405 / ORS 571</strain>
    </source>
</reference>
<reference evidence="14 15" key="3">
    <citation type="journal article" date="2008" name="BMC Genomics">
        <title>The genome of the versatile nitrogen fixer Azorhizobium caulinodans ORS571.</title>
        <authorList>
            <person name="Lee KB."/>
            <person name="Backer P.D."/>
            <person name="Aono T."/>
            <person name="Liu CT."/>
            <person name="Suzuki S."/>
            <person name="Suzuki T."/>
            <person name="Kaneko T."/>
            <person name="Yamada M."/>
            <person name="Tabata S."/>
            <person name="Kupfer D.M."/>
            <person name="Najar F.Z."/>
            <person name="Wiley G.B."/>
            <person name="Roe B."/>
            <person name="Binnewies T.T."/>
            <person name="Ussery D.W."/>
            <person name="D'Haeze W."/>
            <person name="Herder J.D."/>
            <person name="Gevers D."/>
            <person name="Vereecke D."/>
            <person name="Holsters M."/>
            <person name="Oyaizu H."/>
        </authorList>
    </citation>
    <scope>NUCLEOTIDE SEQUENCE [LARGE SCALE GENOMIC DNA]</scope>
    <source>
        <strain evidence="15">ATCC 43989 / DSM 5975 / JCM 20966 / LMG 6465 / NBRC 14845 / NCIMB 13405 / ORS 571</strain>
    </source>
</reference>
<keyword evidence="8" id="KW-0067">ATP-binding</keyword>
<reference evidence="14 15" key="1">
    <citation type="journal article" date="2007" name="Appl. Environ. Microbiol.">
        <title>Rhizobial factors required for stem nodule maturation and maintenance in Sesbania rostrata-Azorhizobium caulinodans ORS571 symbiosis.</title>
        <authorList>
            <person name="Suzuki S."/>
            <person name="Aono T."/>
            <person name="Lee KB."/>
            <person name="Suzuki T."/>
            <person name="Liu CT."/>
            <person name="Miwa H."/>
            <person name="Wakao S."/>
            <person name="Iki T."/>
            <person name="Oyaizu H."/>
        </authorList>
    </citation>
    <scope>NUCLEOTIDE SEQUENCE [LARGE SCALE GENOMIC DNA]</scope>
    <source>
        <strain evidence="15">ATCC 43989 / DSM 5975 / JCM 20966 / LMG 6465 / NBRC 14845 / NCIMB 13405 / ORS 571</strain>
    </source>
</reference>
<dbReference type="UniPathway" id="UPA00077">
    <property type="reaction ID" value="UER00155"/>
</dbReference>
<reference evidence="15" key="2">
    <citation type="submission" date="2007-04" db="EMBL/GenBank/DDBJ databases">
        <title>Complete genome sequence of the nitrogen-fixing bacterium Azorhizobium caulinodans ORS571.</title>
        <authorList>
            <person name="Lee K.B."/>
            <person name="Backer P.D."/>
            <person name="Aono T."/>
            <person name="Liu C.T."/>
            <person name="Suzuki S."/>
            <person name="Suzuki T."/>
            <person name="Kaneko T."/>
            <person name="Yamada M."/>
            <person name="Tabata S."/>
            <person name="Kupfer D.M."/>
            <person name="Najar F.Z."/>
            <person name="Wiley G.B."/>
            <person name="Roe B."/>
            <person name="Binnewies T."/>
            <person name="Ussery D."/>
            <person name="Vereecke D."/>
            <person name="Gevers D."/>
            <person name="Holsters M."/>
            <person name="Oyaizu H."/>
        </authorList>
    </citation>
    <scope>NUCLEOTIDE SEQUENCE [LARGE SCALE GENOMIC DNA]</scope>
    <source>
        <strain evidence="15">ATCC 43989 / DSM 5975 / JCM 20966 / LMG 6465 / NBRC 14845 / NCIMB 13405 / ORS 571</strain>
    </source>
</reference>
<dbReference type="Gene3D" id="3.30.70.560">
    <property type="entry name" value="7,8-Dihydro-6-hydroxymethylpterin-pyrophosphokinase HPPK"/>
    <property type="match status" value="1"/>
</dbReference>
<proteinExistence type="inferred from homology"/>
<dbReference type="PANTHER" id="PTHR43071:SF1">
    <property type="entry name" value="2-AMINO-4-HYDROXY-6-HYDROXYMETHYLDIHYDROPTERIDINE PYROPHOSPHOKINASE"/>
    <property type="match status" value="1"/>
</dbReference>
<evidence type="ECO:0000313" key="15">
    <source>
        <dbReference type="Proteomes" id="UP000000270"/>
    </source>
</evidence>
<keyword evidence="7 14" id="KW-0418">Kinase</keyword>
<evidence type="ECO:0000256" key="1">
    <source>
        <dbReference type="ARBA" id="ARBA00005051"/>
    </source>
</evidence>
<dbReference type="HOGENOM" id="CLU_097916_3_0_5"/>
<protein>
    <recommendedName>
        <fullName evidence="4">2-amino-4-hydroxy-6-hydroxymethyldihydropteridine pyrophosphokinase</fullName>
        <ecNumber evidence="3">2.7.6.3</ecNumber>
    </recommendedName>
    <alternativeName>
        <fullName evidence="11">6-hydroxymethyl-7,8-dihydropterin pyrophosphokinase</fullName>
    </alternativeName>
    <alternativeName>
        <fullName evidence="12">7,8-dihydro-6-hydroxymethylpterin-pyrophosphokinase</fullName>
    </alternativeName>
</protein>
<evidence type="ECO:0000256" key="2">
    <source>
        <dbReference type="ARBA" id="ARBA00005810"/>
    </source>
</evidence>
<keyword evidence="6" id="KW-0547">Nucleotide-binding</keyword>
<dbReference type="KEGG" id="azc:AZC_1217"/>
<organism evidence="14 15">
    <name type="scientific">Azorhizobium caulinodans (strain ATCC 43989 / DSM 5975 / JCM 20966 / LMG 6465 / NBRC 14845 / NCIMB 13405 / ORS 571)</name>
    <dbReference type="NCBI Taxonomy" id="438753"/>
    <lineage>
        <taxon>Bacteria</taxon>
        <taxon>Pseudomonadati</taxon>
        <taxon>Pseudomonadota</taxon>
        <taxon>Alphaproteobacteria</taxon>
        <taxon>Hyphomicrobiales</taxon>
        <taxon>Xanthobacteraceae</taxon>
        <taxon>Azorhizobium</taxon>
    </lineage>
</organism>
<dbReference type="GO" id="GO:0005524">
    <property type="term" value="F:ATP binding"/>
    <property type="evidence" value="ECO:0007669"/>
    <property type="project" value="UniProtKB-KW"/>
</dbReference>
<evidence type="ECO:0000256" key="4">
    <source>
        <dbReference type="ARBA" id="ARBA00016218"/>
    </source>
</evidence>
<evidence type="ECO:0000313" key="14">
    <source>
        <dbReference type="EMBL" id="BAF87215.1"/>
    </source>
</evidence>
<sequence length="159" mass="17178">MTTAYLCLGGNVGDVAATLAEAGRLLEAGGLVIRARSPLYRTPPWGPVPQPPYLNQVLAVAGAPSPRALLTLALDVERQLGRDRAREARFGPRTADIDILAYGDETVREPDLELPHPRLLERAFALVPLLDIAPDIIISGTRARDALARLDRSGIERVD</sequence>
<dbReference type="Pfam" id="PF01288">
    <property type="entry name" value="HPPK"/>
    <property type="match status" value="1"/>
</dbReference>
<gene>
    <name evidence="14" type="ordered locus">AZC_1217</name>
</gene>
<dbReference type="GO" id="GO:0016301">
    <property type="term" value="F:kinase activity"/>
    <property type="evidence" value="ECO:0007669"/>
    <property type="project" value="UniProtKB-KW"/>
</dbReference>
<comment type="pathway">
    <text evidence="1">Cofactor biosynthesis; tetrahydrofolate biosynthesis; 2-amino-4-hydroxy-6-hydroxymethyl-7,8-dihydropteridine diphosphate from 7,8-dihydroneopterin triphosphate: step 4/4.</text>
</comment>
<dbReference type="EC" id="2.7.6.3" evidence="3"/>
<evidence type="ECO:0000259" key="13">
    <source>
        <dbReference type="PROSITE" id="PS00794"/>
    </source>
</evidence>
<evidence type="ECO:0000256" key="5">
    <source>
        <dbReference type="ARBA" id="ARBA00022679"/>
    </source>
</evidence>
<comment type="similarity">
    <text evidence="2">Belongs to the HPPK family.</text>
</comment>
<evidence type="ECO:0000256" key="8">
    <source>
        <dbReference type="ARBA" id="ARBA00022840"/>
    </source>
</evidence>
<dbReference type="NCBIfam" id="TIGR01498">
    <property type="entry name" value="folK"/>
    <property type="match status" value="1"/>
</dbReference>
<reference evidence="14 15" key="4">
    <citation type="journal article" date="2009" name="Appl. Environ. Microbiol.">
        <title>Comparative genome-wide transcriptional profiling of Azorhizobium caulinodans ORS571 grown under free-living and symbiotic conditions.</title>
        <authorList>
            <person name="Tsukada S."/>
            <person name="Aono T."/>
            <person name="Akiba N."/>
            <person name="Lee KB."/>
            <person name="Liu CT."/>
            <person name="Toyazaki H."/>
            <person name="Oyaizu H."/>
        </authorList>
    </citation>
    <scope>NUCLEOTIDE SEQUENCE [LARGE SCALE GENOMIC DNA]</scope>
    <source>
        <strain evidence="15">ATCC 43989 / DSM 5975 / JCM 20966 / LMG 6465 / NBRC 14845 / NCIMB 13405 / ORS 571</strain>
    </source>
</reference>
<dbReference type="AlphaFoldDB" id="A8HRN4"/>
<accession>A8HRN4</accession>
<keyword evidence="15" id="KW-1185">Reference proteome</keyword>
<evidence type="ECO:0000256" key="3">
    <source>
        <dbReference type="ARBA" id="ARBA00013253"/>
    </source>
</evidence>
<keyword evidence="5" id="KW-0808">Transferase</keyword>
<feature type="domain" description="7,8-dihydro-6-hydroxymethylpterin-pyrophosphokinase" evidence="13">
    <location>
        <begin position="89"/>
        <end position="100"/>
    </location>
</feature>
<evidence type="ECO:0000256" key="6">
    <source>
        <dbReference type="ARBA" id="ARBA00022741"/>
    </source>
</evidence>
<dbReference type="EMBL" id="AP009384">
    <property type="protein sequence ID" value="BAF87215.1"/>
    <property type="molecule type" value="Genomic_DNA"/>
</dbReference>
<dbReference type="PROSITE" id="PS00794">
    <property type="entry name" value="HPPK"/>
    <property type="match status" value="1"/>
</dbReference>
<evidence type="ECO:0000256" key="9">
    <source>
        <dbReference type="ARBA" id="ARBA00022909"/>
    </source>
</evidence>
<comment type="function">
    <text evidence="10">Catalyzes the transfer of pyrophosphate from adenosine triphosphate (ATP) to 6-hydroxymethyl-7,8-dihydropterin, an enzymatic step in folate biosynthesis pathway.</text>
</comment>
<evidence type="ECO:0000256" key="10">
    <source>
        <dbReference type="ARBA" id="ARBA00029409"/>
    </source>
</evidence>
<name>A8HRN4_AZOC5</name>
<dbReference type="RefSeq" id="WP_012169748.1">
    <property type="nucleotide sequence ID" value="NC_009937.1"/>
</dbReference>
<dbReference type="GO" id="GO:0046656">
    <property type="term" value="P:folic acid biosynthetic process"/>
    <property type="evidence" value="ECO:0007669"/>
    <property type="project" value="UniProtKB-KW"/>
</dbReference>
<dbReference type="eggNOG" id="COG0801">
    <property type="taxonomic scope" value="Bacteria"/>
</dbReference>
<dbReference type="InterPro" id="IPR035907">
    <property type="entry name" value="Hppk_sf"/>
</dbReference>
<evidence type="ECO:0000256" key="12">
    <source>
        <dbReference type="ARBA" id="ARBA00033413"/>
    </source>
</evidence>
<dbReference type="Proteomes" id="UP000000270">
    <property type="component" value="Chromosome"/>
</dbReference>
<dbReference type="SUPFAM" id="SSF55083">
    <property type="entry name" value="6-hydroxymethyl-7,8-dihydropterin pyrophosphokinase, HPPK"/>
    <property type="match status" value="1"/>
</dbReference>
<reference evidence="14 15" key="5">
    <citation type="journal article" date="2010" name="Appl. Environ. Microbiol.">
        <title>phrR-like gene praR of Azorhizobium caulinodans ORS571 is essential for symbiosis with Sesbania rostrata and is involved in expression of reb genes.</title>
        <authorList>
            <person name="Akiba N."/>
            <person name="Aono T."/>
            <person name="Toyazaki H."/>
            <person name="Sato S."/>
            <person name="Oyaizu H."/>
        </authorList>
    </citation>
    <scope>NUCLEOTIDE SEQUENCE [LARGE SCALE GENOMIC DNA]</scope>
    <source>
        <strain evidence="15">ATCC 43989 / DSM 5975 / JCM 20966 / LMG 6465 / NBRC 14845 / NCIMB 13405 / ORS 571</strain>
    </source>
</reference>
<keyword evidence="9" id="KW-0289">Folate biosynthesis</keyword>
<dbReference type="CDD" id="cd00483">
    <property type="entry name" value="HPPK"/>
    <property type="match status" value="1"/>
</dbReference>
<dbReference type="GO" id="GO:0003848">
    <property type="term" value="F:2-amino-4-hydroxy-6-hydroxymethyldihydropteridine diphosphokinase activity"/>
    <property type="evidence" value="ECO:0007669"/>
    <property type="project" value="UniProtKB-EC"/>
</dbReference>
<evidence type="ECO:0000256" key="7">
    <source>
        <dbReference type="ARBA" id="ARBA00022777"/>
    </source>
</evidence>
<dbReference type="GO" id="GO:0046654">
    <property type="term" value="P:tetrahydrofolate biosynthetic process"/>
    <property type="evidence" value="ECO:0007669"/>
    <property type="project" value="UniProtKB-UniPathway"/>
</dbReference>